<evidence type="ECO:0008006" key="10">
    <source>
        <dbReference type="Google" id="ProtNLM"/>
    </source>
</evidence>
<dbReference type="SUPFAM" id="SSF48264">
    <property type="entry name" value="Cytochrome P450"/>
    <property type="match status" value="1"/>
</dbReference>
<keyword evidence="4 7" id="KW-0479">Metal-binding</keyword>
<keyword evidence="7" id="KW-0560">Oxidoreductase</keyword>
<dbReference type="InterPro" id="IPR050121">
    <property type="entry name" value="Cytochrome_P450_monoxygenase"/>
</dbReference>
<dbReference type="InterPro" id="IPR002403">
    <property type="entry name" value="Cyt_P450_E_grp-IV"/>
</dbReference>
<evidence type="ECO:0000256" key="6">
    <source>
        <dbReference type="ARBA" id="ARBA00023033"/>
    </source>
</evidence>
<evidence type="ECO:0000256" key="7">
    <source>
        <dbReference type="RuleBase" id="RU000461"/>
    </source>
</evidence>
<dbReference type="Gene3D" id="1.10.630.10">
    <property type="entry name" value="Cytochrome P450"/>
    <property type="match status" value="2"/>
</dbReference>
<dbReference type="PRINTS" id="PR00385">
    <property type="entry name" value="P450"/>
</dbReference>
<dbReference type="PROSITE" id="PS00086">
    <property type="entry name" value="CYTOCHROME_P450"/>
    <property type="match status" value="1"/>
</dbReference>
<gene>
    <name evidence="8" type="ORF">PG994_008171</name>
</gene>
<evidence type="ECO:0000256" key="4">
    <source>
        <dbReference type="ARBA" id="ARBA00022723"/>
    </source>
</evidence>
<organism evidence="8 9">
    <name type="scientific">Apiospora phragmitis</name>
    <dbReference type="NCBI Taxonomy" id="2905665"/>
    <lineage>
        <taxon>Eukaryota</taxon>
        <taxon>Fungi</taxon>
        <taxon>Dikarya</taxon>
        <taxon>Ascomycota</taxon>
        <taxon>Pezizomycotina</taxon>
        <taxon>Sordariomycetes</taxon>
        <taxon>Xylariomycetidae</taxon>
        <taxon>Amphisphaeriales</taxon>
        <taxon>Apiosporaceae</taxon>
        <taxon>Apiospora</taxon>
    </lineage>
</organism>
<dbReference type="GeneID" id="92092643"/>
<dbReference type="CDD" id="cd11062">
    <property type="entry name" value="CYP58-like"/>
    <property type="match status" value="1"/>
</dbReference>
<evidence type="ECO:0000313" key="9">
    <source>
        <dbReference type="Proteomes" id="UP001480595"/>
    </source>
</evidence>
<comment type="similarity">
    <text evidence="2 7">Belongs to the cytochrome P450 family.</text>
</comment>
<sequence length="367" mass="41279">MESPSFMRPSITVGAALAALYAAYVLGLVLYRLYFSPLAKFPGPKLAAVSKWYEFYYDVVLRGQFTFQIQRMHKKYGPIVRINPFELHIQDSKYWDDLYTGHKEYERYAWMSGRFGANTTTSSTVGSHLHAIRRAPLNPMFSKRSITKLEPLVHEKVELLSTGLAAYHGTGRVVCLNDAFNAFAGDVIASYCFGFSYDQLRSRDFQVNFHSAYEAQMIGAGVETVAWALTTTVFHLLDSPSSLNKLRTELSEAISDPTKIPDSSTLEQLPYLAACVKEGVRISTGVSVRLPRVSPTKPMQYKGWVIPPGTPVSMTTLDVLRDEQIFPDPVCFHPERWLDKPKTEDGDSLSRYFVPFGKGPRMCIGIK</sequence>
<dbReference type="Proteomes" id="UP001480595">
    <property type="component" value="Unassembled WGS sequence"/>
</dbReference>
<reference evidence="8 9" key="1">
    <citation type="submission" date="2023-01" db="EMBL/GenBank/DDBJ databases">
        <title>Analysis of 21 Apiospora genomes using comparative genomics revels a genus with tremendous synthesis potential of carbohydrate active enzymes and secondary metabolites.</title>
        <authorList>
            <person name="Sorensen T."/>
        </authorList>
    </citation>
    <scope>NUCLEOTIDE SEQUENCE [LARGE SCALE GENOMIC DNA]</scope>
    <source>
        <strain evidence="8 9">CBS 135458</strain>
    </source>
</reference>
<dbReference type="EMBL" id="JAQQWL010000008">
    <property type="protein sequence ID" value="KAK8061805.1"/>
    <property type="molecule type" value="Genomic_DNA"/>
</dbReference>
<evidence type="ECO:0000256" key="3">
    <source>
        <dbReference type="ARBA" id="ARBA00022617"/>
    </source>
</evidence>
<keyword evidence="6 7" id="KW-0503">Monooxygenase</keyword>
<keyword evidence="9" id="KW-1185">Reference proteome</keyword>
<evidence type="ECO:0000256" key="5">
    <source>
        <dbReference type="ARBA" id="ARBA00023004"/>
    </source>
</evidence>
<dbReference type="InterPro" id="IPR036396">
    <property type="entry name" value="Cyt_P450_sf"/>
</dbReference>
<dbReference type="InterPro" id="IPR001128">
    <property type="entry name" value="Cyt_P450"/>
</dbReference>
<dbReference type="PRINTS" id="PR00465">
    <property type="entry name" value="EP450IV"/>
</dbReference>
<proteinExistence type="inferred from homology"/>
<keyword evidence="3 7" id="KW-0349">Heme</keyword>
<name>A0ABR1UUS5_9PEZI</name>
<evidence type="ECO:0000256" key="1">
    <source>
        <dbReference type="ARBA" id="ARBA00001971"/>
    </source>
</evidence>
<keyword evidence="5 7" id="KW-0408">Iron</keyword>
<dbReference type="PANTHER" id="PTHR24305">
    <property type="entry name" value="CYTOCHROME P450"/>
    <property type="match status" value="1"/>
</dbReference>
<dbReference type="RefSeq" id="XP_066715067.1">
    <property type="nucleotide sequence ID" value="XM_066859580.1"/>
</dbReference>
<evidence type="ECO:0000313" key="8">
    <source>
        <dbReference type="EMBL" id="KAK8061805.1"/>
    </source>
</evidence>
<dbReference type="Pfam" id="PF00067">
    <property type="entry name" value="p450"/>
    <property type="match status" value="2"/>
</dbReference>
<accession>A0ABR1UUS5</accession>
<comment type="caution">
    <text evidence="8">The sequence shown here is derived from an EMBL/GenBank/DDBJ whole genome shotgun (WGS) entry which is preliminary data.</text>
</comment>
<dbReference type="PANTHER" id="PTHR24305:SF231">
    <property type="entry name" value="P450, PUTATIVE (EUROFUNG)-RELATED"/>
    <property type="match status" value="1"/>
</dbReference>
<protein>
    <recommendedName>
        <fullName evidence="10">Cytochrome P450</fullName>
    </recommendedName>
</protein>
<evidence type="ECO:0000256" key="2">
    <source>
        <dbReference type="ARBA" id="ARBA00010617"/>
    </source>
</evidence>
<comment type="cofactor">
    <cofactor evidence="1">
        <name>heme</name>
        <dbReference type="ChEBI" id="CHEBI:30413"/>
    </cofactor>
</comment>
<dbReference type="InterPro" id="IPR017972">
    <property type="entry name" value="Cyt_P450_CS"/>
</dbReference>